<dbReference type="Proteomes" id="UP000006038">
    <property type="component" value="Unassembled WGS sequence"/>
</dbReference>
<proteinExistence type="predicted"/>
<evidence type="ECO:0000313" key="2">
    <source>
        <dbReference type="EnsemblPlants" id="OB02G37520.1"/>
    </source>
</evidence>
<evidence type="ECO:0000313" key="3">
    <source>
        <dbReference type="Proteomes" id="UP000006038"/>
    </source>
</evidence>
<sequence>MPRTGYVLGRFNPSTTAALPCHRHHQLLVSVLRDWSEEGGHGEGEEAPASLRSSACMVEEN</sequence>
<protein>
    <submittedName>
        <fullName evidence="2">Uncharacterized protein</fullName>
    </submittedName>
</protein>
<name>J3LGI5_ORYBR</name>
<reference evidence="2" key="1">
    <citation type="submission" date="2013-04" db="UniProtKB">
        <authorList>
            <consortium name="EnsemblPlants"/>
        </authorList>
    </citation>
    <scope>IDENTIFICATION</scope>
</reference>
<dbReference type="HOGENOM" id="CLU_2929655_0_0_1"/>
<organism evidence="2">
    <name type="scientific">Oryza brachyantha</name>
    <name type="common">malo sina</name>
    <dbReference type="NCBI Taxonomy" id="4533"/>
    <lineage>
        <taxon>Eukaryota</taxon>
        <taxon>Viridiplantae</taxon>
        <taxon>Streptophyta</taxon>
        <taxon>Embryophyta</taxon>
        <taxon>Tracheophyta</taxon>
        <taxon>Spermatophyta</taxon>
        <taxon>Magnoliopsida</taxon>
        <taxon>Liliopsida</taxon>
        <taxon>Poales</taxon>
        <taxon>Poaceae</taxon>
        <taxon>BOP clade</taxon>
        <taxon>Oryzoideae</taxon>
        <taxon>Oryzeae</taxon>
        <taxon>Oryzinae</taxon>
        <taxon>Oryza</taxon>
    </lineage>
</organism>
<evidence type="ECO:0000256" key="1">
    <source>
        <dbReference type="SAM" id="MobiDB-lite"/>
    </source>
</evidence>
<dbReference type="EnsemblPlants" id="OB02G37520.1">
    <property type="protein sequence ID" value="OB02G37520.1"/>
    <property type="gene ID" value="OB02G37520"/>
</dbReference>
<dbReference type="AlphaFoldDB" id="J3LGI5"/>
<accession>J3LGI5</accession>
<feature type="region of interest" description="Disordered" evidence="1">
    <location>
        <begin position="37"/>
        <end position="61"/>
    </location>
</feature>
<keyword evidence="3" id="KW-1185">Reference proteome</keyword>
<dbReference type="Gramene" id="OB02G37520.1">
    <property type="protein sequence ID" value="OB02G37520.1"/>
    <property type="gene ID" value="OB02G37520"/>
</dbReference>